<accession>A0A183EJZ2</accession>
<dbReference type="FunFam" id="1.10.540.10:FF:000026">
    <property type="entry name" value="Acyl-CoA dehydrogenase medium chain"/>
    <property type="match status" value="1"/>
</dbReference>
<evidence type="ECO:0000256" key="12">
    <source>
        <dbReference type="ARBA" id="ARBA00048307"/>
    </source>
</evidence>
<dbReference type="InterPro" id="IPR013786">
    <property type="entry name" value="AcylCoA_DH/ox_N"/>
</dbReference>
<dbReference type="GO" id="GO:0006631">
    <property type="term" value="P:fatty acid metabolic process"/>
    <property type="evidence" value="ECO:0007669"/>
    <property type="project" value="UniProtKB-KW"/>
</dbReference>
<organism evidence="20">
    <name type="scientific">Gongylonema pulchrum</name>
    <dbReference type="NCBI Taxonomy" id="637853"/>
    <lineage>
        <taxon>Eukaryota</taxon>
        <taxon>Metazoa</taxon>
        <taxon>Ecdysozoa</taxon>
        <taxon>Nematoda</taxon>
        <taxon>Chromadorea</taxon>
        <taxon>Rhabditida</taxon>
        <taxon>Spirurina</taxon>
        <taxon>Spiruromorpha</taxon>
        <taxon>Spiruroidea</taxon>
        <taxon>Gongylonematidae</taxon>
        <taxon>Gongylonema</taxon>
    </lineage>
</organism>
<comment type="pathway">
    <text evidence="2">Lipid metabolism.</text>
</comment>
<keyword evidence="4" id="KW-0285">Flavoprotein</keyword>
<evidence type="ECO:0000256" key="2">
    <source>
        <dbReference type="ARBA" id="ARBA00005189"/>
    </source>
</evidence>
<keyword evidence="7" id="KW-0560">Oxidoreductase</keyword>
<dbReference type="InterPro" id="IPR046373">
    <property type="entry name" value="Acyl-CoA_Oxase/DH_mid-dom_sf"/>
</dbReference>
<proteinExistence type="inferred from homology"/>
<evidence type="ECO:0000313" key="19">
    <source>
        <dbReference type="Proteomes" id="UP000271098"/>
    </source>
</evidence>
<evidence type="ECO:0000256" key="6">
    <source>
        <dbReference type="ARBA" id="ARBA00022832"/>
    </source>
</evidence>
<evidence type="ECO:0000256" key="13">
    <source>
        <dbReference type="ARBA" id="ARBA00048592"/>
    </source>
</evidence>
<feature type="domain" description="Acyl-CoA dehydrogenase/oxidase N-terminal" evidence="17">
    <location>
        <begin position="50"/>
        <end position="139"/>
    </location>
</feature>
<dbReference type="EMBL" id="UYRT01092216">
    <property type="protein sequence ID" value="VDN37905.1"/>
    <property type="molecule type" value="Genomic_DNA"/>
</dbReference>
<dbReference type="Pfam" id="PF02771">
    <property type="entry name" value="Acyl-CoA_dh_N"/>
    <property type="match status" value="1"/>
</dbReference>
<evidence type="ECO:0000259" key="17">
    <source>
        <dbReference type="Pfam" id="PF02771"/>
    </source>
</evidence>
<evidence type="ECO:0000256" key="8">
    <source>
        <dbReference type="ARBA" id="ARBA00023098"/>
    </source>
</evidence>
<dbReference type="WBParaSite" id="GPUH_0002130801-mRNA-1">
    <property type="protein sequence ID" value="GPUH_0002130801-mRNA-1"/>
    <property type="gene ID" value="GPUH_0002130801"/>
</dbReference>
<dbReference type="PANTHER" id="PTHR43884:SF1">
    <property type="entry name" value="SHORT_BRANCHED CHAIN SPECIFIC ACYL-COA DEHYDROGENASE, MITOCHONDRIAL"/>
    <property type="match status" value="1"/>
</dbReference>
<dbReference type="Gene3D" id="2.40.110.10">
    <property type="entry name" value="Butyryl-CoA Dehydrogenase, subunit A, domain 2"/>
    <property type="match status" value="1"/>
</dbReference>
<keyword evidence="6" id="KW-0276">Fatty acid metabolism</keyword>
<comment type="catalytic activity">
    <reaction evidence="13">
        <text>(2R)-2-methylbutanoyl-CoA + oxidized [electron-transfer flavoprotein] + H(+) = ethylacryloyl-CoA + reduced [electron-transfer flavoprotein]</text>
        <dbReference type="Rhea" id="RHEA:65296"/>
        <dbReference type="Rhea" id="RHEA-COMP:10685"/>
        <dbReference type="Rhea" id="RHEA-COMP:10686"/>
        <dbReference type="ChEBI" id="CHEBI:15378"/>
        <dbReference type="ChEBI" id="CHEBI:57692"/>
        <dbReference type="ChEBI" id="CHEBI:58307"/>
        <dbReference type="ChEBI" id="CHEBI:156439"/>
        <dbReference type="ChEBI" id="CHEBI:156440"/>
    </reaction>
    <physiologicalReaction direction="left-to-right" evidence="13">
        <dbReference type="Rhea" id="RHEA:65297"/>
    </physiologicalReaction>
</comment>
<comment type="catalytic activity">
    <reaction evidence="16">
        <text>2-methylpropanoyl-CoA + oxidized [electron-transfer flavoprotein] + H(+) = 2-methylpropenoyl-CoA + reduced [electron-transfer flavoprotein]</text>
        <dbReference type="Rhea" id="RHEA:44180"/>
        <dbReference type="Rhea" id="RHEA-COMP:10685"/>
        <dbReference type="Rhea" id="RHEA-COMP:10686"/>
        <dbReference type="ChEBI" id="CHEBI:15378"/>
        <dbReference type="ChEBI" id="CHEBI:57338"/>
        <dbReference type="ChEBI" id="CHEBI:57692"/>
        <dbReference type="ChEBI" id="CHEBI:58307"/>
        <dbReference type="ChEBI" id="CHEBI:62500"/>
    </reaction>
    <physiologicalReaction direction="left-to-right" evidence="16">
        <dbReference type="Rhea" id="RHEA:44181"/>
    </physiologicalReaction>
</comment>
<dbReference type="GO" id="GO:0005739">
    <property type="term" value="C:mitochondrion"/>
    <property type="evidence" value="ECO:0007669"/>
    <property type="project" value="TreeGrafter"/>
</dbReference>
<dbReference type="AlphaFoldDB" id="A0A183EJZ2"/>
<protein>
    <recommendedName>
        <fullName evidence="9">Short/branched chain specific acyl-CoA dehydrogenase, mitochondrial</fullName>
    </recommendedName>
    <alternativeName>
        <fullName evidence="11">2-methyl branched chain acyl-CoA dehydrogenase</fullName>
    </alternativeName>
    <alternativeName>
        <fullName evidence="10">2-methylbutyryl-coenzyme A dehydrogenase</fullName>
    </alternativeName>
</protein>
<evidence type="ECO:0000256" key="4">
    <source>
        <dbReference type="ARBA" id="ARBA00022630"/>
    </source>
</evidence>
<keyword evidence="19" id="KW-1185">Reference proteome</keyword>
<dbReference type="PROSITE" id="PS00072">
    <property type="entry name" value="ACYL_COA_DH_1"/>
    <property type="match status" value="1"/>
</dbReference>
<evidence type="ECO:0000313" key="20">
    <source>
        <dbReference type="WBParaSite" id="GPUH_0002130801-mRNA-1"/>
    </source>
</evidence>
<evidence type="ECO:0000256" key="10">
    <source>
        <dbReference type="ARBA" id="ARBA00041537"/>
    </source>
</evidence>
<evidence type="ECO:0000256" key="16">
    <source>
        <dbReference type="ARBA" id="ARBA00051903"/>
    </source>
</evidence>
<keyword evidence="5" id="KW-0274">FAD</keyword>
<dbReference type="GO" id="GO:0050660">
    <property type="term" value="F:flavin adenine dinucleotide binding"/>
    <property type="evidence" value="ECO:0007669"/>
    <property type="project" value="InterPro"/>
</dbReference>
<reference evidence="18 19" key="2">
    <citation type="submission" date="2018-11" db="EMBL/GenBank/DDBJ databases">
        <authorList>
            <consortium name="Pathogen Informatics"/>
        </authorList>
    </citation>
    <scope>NUCLEOTIDE SEQUENCE [LARGE SCALE GENOMIC DNA]</scope>
</reference>
<dbReference type="Gene3D" id="1.10.540.10">
    <property type="entry name" value="Acyl-CoA dehydrogenase/oxidase, N-terminal domain"/>
    <property type="match status" value="1"/>
</dbReference>
<dbReference type="InterPro" id="IPR006089">
    <property type="entry name" value="Acyl-CoA_DH_CS"/>
</dbReference>
<comment type="catalytic activity">
    <reaction evidence="12">
        <text>valproyl-CoA + oxidized [electron-transfer flavoprotein] + H(+) = (2E)-2-propylpent-2-enoyl-CoA + reduced [electron-transfer flavoprotein]</text>
        <dbReference type="Rhea" id="RHEA:65344"/>
        <dbReference type="Rhea" id="RHEA-COMP:10685"/>
        <dbReference type="Rhea" id="RHEA-COMP:10686"/>
        <dbReference type="ChEBI" id="CHEBI:15378"/>
        <dbReference type="ChEBI" id="CHEBI:57692"/>
        <dbReference type="ChEBI" id="CHEBI:58307"/>
        <dbReference type="ChEBI" id="CHEBI:156457"/>
        <dbReference type="ChEBI" id="CHEBI:156458"/>
    </reaction>
    <physiologicalReaction direction="left-to-right" evidence="12">
        <dbReference type="Rhea" id="RHEA:65345"/>
    </physiologicalReaction>
</comment>
<evidence type="ECO:0000256" key="15">
    <source>
        <dbReference type="ARBA" id="ARBA00049552"/>
    </source>
</evidence>
<comment type="catalytic activity">
    <reaction evidence="14">
        <text>butanoyl-CoA + oxidized [electron-transfer flavoprotein] + H(+) = (2E)-butenoyl-CoA + reduced [electron-transfer flavoprotein]</text>
        <dbReference type="Rhea" id="RHEA:24004"/>
        <dbReference type="Rhea" id="RHEA-COMP:10685"/>
        <dbReference type="Rhea" id="RHEA-COMP:10686"/>
        <dbReference type="ChEBI" id="CHEBI:15378"/>
        <dbReference type="ChEBI" id="CHEBI:57332"/>
        <dbReference type="ChEBI" id="CHEBI:57371"/>
        <dbReference type="ChEBI" id="CHEBI:57692"/>
        <dbReference type="ChEBI" id="CHEBI:58307"/>
    </reaction>
    <physiologicalReaction direction="left-to-right" evidence="14">
        <dbReference type="Rhea" id="RHEA:24005"/>
    </physiologicalReaction>
</comment>
<keyword evidence="8" id="KW-0443">Lipid metabolism</keyword>
<evidence type="ECO:0000256" key="9">
    <source>
        <dbReference type="ARBA" id="ARBA00039850"/>
    </source>
</evidence>
<evidence type="ECO:0000256" key="3">
    <source>
        <dbReference type="ARBA" id="ARBA00009347"/>
    </source>
</evidence>
<sequence length="183" mass="20742">MIRQYLIDWRDLHFFIVRFIKIRKSKFITVSRCAHVNHEHHATPPVTQLSESELMLRNSARQFAKNVLKPAVRGMDERSQLDENVLKALFANGFMGVEVPEQYGGPGASLFDVVIIVEELAKVGSFCLSEPSAGSDAFAMKTVAKREGDDYIITGNKLWISSAKEAKFFIVCFILHFQFLESN</sequence>
<comment type="cofactor">
    <cofactor evidence="1">
        <name>FAD</name>
        <dbReference type="ChEBI" id="CHEBI:57692"/>
    </cofactor>
</comment>
<comment type="similarity">
    <text evidence="3">Belongs to the acyl-CoA dehydrogenase family.</text>
</comment>
<reference evidence="20" key="1">
    <citation type="submission" date="2016-06" db="UniProtKB">
        <authorList>
            <consortium name="WormBaseParasite"/>
        </authorList>
    </citation>
    <scope>IDENTIFICATION</scope>
</reference>
<evidence type="ECO:0000256" key="11">
    <source>
        <dbReference type="ARBA" id="ARBA00042821"/>
    </source>
</evidence>
<evidence type="ECO:0000256" key="5">
    <source>
        <dbReference type="ARBA" id="ARBA00022827"/>
    </source>
</evidence>
<evidence type="ECO:0000256" key="7">
    <source>
        <dbReference type="ARBA" id="ARBA00023002"/>
    </source>
</evidence>
<evidence type="ECO:0000256" key="1">
    <source>
        <dbReference type="ARBA" id="ARBA00001974"/>
    </source>
</evidence>
<name>A0A183EJZ2_9BILA</name>
<dbReference type="Proteomes" id="UP000271098">
    <property type="component" value="Unassembled WGS sequence"/>
</dbReference>
<dbReference type="OrthoDB" id="10262177at2759"/>
<dbReference type="GO" id="GO:0003853">
    <property type="term" value="F:short-chain 2-methyl fatty acyl-CoA dehydrogenase activity"/>
    <property type="evidence" value="ECO:0007669"/>
    <property type="project" value="UniProtKB-EC"/>
</dbReference>
<dbReference type="InterPro" id="IPR009100">
    <property type="entry name" value="AcylCoA_DH/oxidase_NM_dom_sf"/>
</dbReference>
<dbReference type="PANTHER" id="PTHR43884">
    <property type="entry name" value="ACYL-COA DEHYDROGENASE"/>
    <property type="match status" value="1"/>
</dbReference>
<evidence type="ECO:0000256" key="14">
    <source>
        <dbReference type="ARBA" id="ARBA00049096"/>
    </source>
</evidence>
<dbReference type="SUPFAM" id="SSF56645">
    <property type="entry name" value="Acyl-CoA dehydrogenase NM domain-like"/>
    <property type="match status" value="1"/>
</dbReference>
<evidence type="ECO:0000313" key="18">
    <source>
        <dbReference type="EMBL" id="VDN37905.1"/>
    </source>
</evidence>
<gene>
    <name evidence="18" type="ORF">GPUH_LOCUS21283</name>
</gene>
<comment type="catalytic activity">
    <reaction evidence="15">
        <text>(2S)-2-methylbutanoyl-CoA + oxidized [electron-transfer flavoprotein] + H(+) = (2E)-2-methylbut-2-enoyl-CoA + reduced [electron-transfer flavoprotein]</text>
        <dbReference type="Rhea" id="RHEA:48256"/>
        <dbReference type="Rhea" id="RHEA-COMP:10685"/>
        <dbReference type="Rhea" id="RHEA-COMP:10686"/>
        <dbReference type="ChEBI" id="CHEBI:15378"/>
        <dbReference type="ChEBI" id="CHEBI:57337"/>
        <dbReference type="ChEBI" id="CHEBI:57692"/>
        <dbReference type="ChEBI" id="CHEBI:58307"/>
        <dbReference type="ChEBI" id="CHEBI:88166"/>
    </reaction>
    <physiologicalReaction direction="left-to-right" evidence="15">
        <dbReference type="Rhea" id="RHEA:48257"/>
    </physiologicalReaction>
</comment>
<dbReference type="InterPro" id="IPR037069">
    <property type="entry name" value="AcylCoA_DH/ox_N_sf"/>
</dbReference>